<dbReference type="Proteomes" id="UP000619512">
    <property type="component" value="Unassembled WGS sequence"/>
</dbReference>
<reference evidence="1" key="1">
    <citation type="journal article" date="2014" name="Int. J. Syst. Evol. Microbiol.">
        <title>Complete genome sequence of Corynebacterium casei LMG S-19264T (=DSM 44701T), isolated from a smear-ripened cheese.</title>
        <authorList>
            <consortium name="US DOE Joint Genome Institute (JGI-PGF)"/>
            <person name="Walter F."/>
            <person name="Albersmeier A."/>
            <person name="Kalinowski J."/>
            <person name="Ruckert C."/>
        </authorList>
    </citation>
    <scope>NUCLEOTIDE SEQUENCE</scope>
    <source>
        <strain evidence="1">KCTC 12344</strain>
    </source>
</reference>
<dbReference type="InterPro" id="IPR032556">
    <property type="entry name" value="DUF4936"/>
</dbReference>
<reference evidence="2 3" key="2">
    <citation type="submission" date="2019-03" db="EMBL/GenBank/DDBJ databases">
        <title>Draft Genome Sequences of Six Type Strains of the Genus Massilia.</title>
        <authorList>
            <person name="Miess H."/>
            <person name="Frediansyhah A."/>
            <person name="Gross H."/>
        </authorList>
    </citation>
    <scope>NUCLEOTIDE SEQUENCE [LARGE SCALE GENOMIC DNA]</scope>
    <source>
        <strain evidence="2 3">DSM 17505</strain>
    </source>
</reference>
<dbReference type="RefSeq" id="WP_134383443.1">
    <property type="nucleotide sequence ID" value="NZ_BMWW01000009.1"/>
</dbReference>
<evidence type="ECO:0000313" key="1">
    <source>
        <dbReference type="EMBL" id="GGZ05095.1"/>
    </source>
</evidence>
<evidence type="ECO:0000313" key="3">
    <source>
        <dbReference type="Proteomes" id="UP000294359"/>
    </source>
</evidence>
<reference evidence="1" key="3">
    <citation type="submission" date="2022-12" db="EMBL/GenBank/DDBJ databases">
        <authorList>
            <person name="Sun Q."/>
            <person name="Kim S."/>
        </authorList>
    </citation>
    <scope>NUCLEOTIDE SEQUENCE</scope>
    <source>
        <strain evidence="1">KCTC 12344</strain>
    </source>
</reference>
<dbReference type="EMBL" id="BMWW01000009">
    <property type="protein sequence ID" value="GGZ05095.1"/>
    <property type="molecule type" value="Genomic_DNA"/>
</dbReference>
<dbReference type="OrthoDB" id="8527613at2"/>
<proteinExistence type="predicted"/>
<evidence type="ECO:0000313" key="2">
    <source>
        <dbReference type="EMBL" id="QBQ35203.1"/>
    </source>
</evidence>
<dbReference type="EMBL" id="CP038026">
    <property type="protein sequence ID" value="QBQ35203.1"/>
    <property type="molecule type" value="Genomic_DNA"/>
</dbReference>
<organism evidence="1 4">
    <name type="scientific">Pseudoduganella plicata</name>
    <dbReference type="NCBI Taxonomy" id="321984"/>
    <lineage>
        <taxon>Bacteria</taxon>
        <taxon>Pseudomonadati</taxon>
        <taxon>Pseudomonadota</taxon>
        <taxon>Betaproteobacteria</taxon>
        <taxon>Burkholderiales</taxon>
        <taxon>Oxalobacteraceae</taxon>
        <taxon>Telluria group</taxon>
        <taxon>Pseudoduganella</taxon>
    </lineage>
</organism>
<gene>
    <name evidence="2" type="ORF">E1742_02730</name>
    <name evidence="1" type="ORF">GCM10007388_43360</name>
</gene>
<dbReference type="Pfam" id="PF16290">
    <property type="entry name" value="DUF4936"/>
    <property type="match status" value="1"/>
</dbReference>
<evidence type="ECO:0000313" key="4">
    <source>
        <dbReference type="Proteomes" id="UP000619512"/>
    </source>
</evidence>
<sequence>MDLYVYYKVRDEDAATLRERIASLQRQLADAHGVAPQLKRRPGAQDGLQTWMEVYPDVGAGFAAALDEACATAGLAALAGPRHTEVFTDLS</sequence>
<dbReference type="AlphaFoldDB" id="A0A4P7BB01"/>
<protein>
    <submittedName>
        <fullName evidence="2">DUF4936 family protein</fullName>
    </submittedName>
</protein>
<keyword evidence="3" id="KW-1185">Reference proteome</keyword>
<dbReference type="Proteomes" id="UP000294359">
    <property type="component" value="Chromosome"/>
</dbReference>
<accession>A0A4P7BB01</accession>
<name>A0A4P7BB01_9BURK</name>